<evidence type="ECO:0000313" key="3">
    <source>
        <dbReference type="EMBL" id="CAI8057387.1"/>
    </source>
</evidence>
<feature type="signal peptide" evidence="1">
    <location>
        <begin position="1"/>
        <end position="29"/>
    </location>
</feature>
<dbReference type="AlphaFoldDB" id="A0AA35XMS1"/>
<comment type="caution">
    <text evidence="3">The sequence shown here is derived from an EMBL/GenBank/DDBJ whole genome shotgun (WGS) entry which is preliminary data.</text>
</comment>
<protein>
    <recommendedName>
        <fullName evidence="2">Fibronectin type-III domain-containing protein</fullName>
    </recommendedName>
</protein>
<evidence type="ECO:0000259" key="2">
    <source>
        <dbReference type="PROSITE" id="PS50853"/>
    </source>
</evidence>
<accession>A0AA35XMS1</accession>
<name>A0AA35XMS1_GEOBA</name>
<dbReference type="PROSITE" id="PS50853">
    <property type="entry name" value="FN3"/>
    <property type="match status" value="1"/>
</dbReference>
<gene>
    <name evidence="3" type="ORF">GBAR_LOCUS31274</name>
</gene>
<keyword evidence="1" id="KW-0732">Signal</keyword>
<evidence type="ECO:0000313" key="4">
    <source>
        <dbReference type="Proteomes" id="UP001174909"/>
    </source>
</evidence>
<dbReference type="EMBL" id="CASHTH010004444">
    <property type="protein sequence ID" value="CAI8057387.1"/>
    <property type="molecule type" value="Genomic_DNA"/>
</dbReference>
<reference evidence="3" key="1">
    <citation type="submission" date="2023-03" db="EMBL/GenBank/DDBJ databases">
        <authorList>
            <person name="Steffen K."/>
            <person name="Cardenas P."/>
        </authorList>
    </citation>
    <scope>NUCLEOTIDE SEQUENCE</scope>
</reference>
<dbReference type="SUPFAM" id="SSF49265">
    <property type="entry name" value="Fibronectin type III"/>
    <property type="match status" value="1"/>
</dbReference>
<dbReference type="Gene3D" id="2.60.40.10">
    <property type="entry name" value="Immunoglobulins"/>
    <property type="match status" value="1"/>
</dbReference>
<evidence type="ECO:0000256" key="1">
    <source>
        <dbReference type="SAM" id="SignalP"/>
    </source>
</evidence>
<feature type="chain" id="PRO_5041322127" description="Fibronectin type-III domain-containing protein" evidence="1">
    <location>
        <begin position="30"/>
        <end position="305"/>
    </location>
</feature>
<dbReference type="InterPro" id="IPR036116">
    <property type="entry name" value="FN3_sf"/>
</dbReference>
<organism evidence="3 4">
    <name type="scientific">Geodia barretti</name>
    <name type="common">Barrett's horny sponge</name>
    <dbReference type="NCBI Taxonomy" id="519541"/>
    <lineage>
        <taxon>Eukaryota</taxon>
        <taxon>Metazoa</taxon>
        <taxon>Porifera</taxon>
        <taxon>Demospongiae</taxon>
        <taxon>Heteroscleromorpha</taxon>
        <taxon>Tetractinellida</taxon>
        <taxon>Astrophorina</taxon>
        <taxon>Geodiidae</taxon>
        <taxon>Geodia</taxon>
    </lineage>
</organism>
<feature type="domain" description="Fibronectin type-III" evidence="2">
    <location>
        <begin position="257"/>
        <end position="305"/>
    </location>
</feature>
<keyword evidence="4" id="KW-1185">Reference proteome</keyword>
<sequence>MLVVSCSRPRHLLAALLCLCSWMTLTVEGLTITVNNGQISVSNDNMTRISVYDLLFESSGFDLNRAAIRCQSELMLDGVGGTVGCHVGDGDTPVPCGYPQPEYIRFGSAFTTRGWNGLRANEVGRRVHYLWRRMETPQEGYINCHFPDDTNPVLGLYVLYPITEVTAAIEVEAGILTFRVRCTSTGGRALNMAVSGPNGYNSDISTKIQPVGTPLFLSNDRYTARTDVLSSGTVGDVFQCNVTGVDSNFRDVTLRAAVSTITELMQTAPTTVVVTWTPPPEAAVNGYTVHYRLASGNGGDGTMNC</sequence>
<proteinExistence type="predicted"/>
<dbReference type="InterPro" id="IPR013783">
    <property type="entry name" value="Ig-like_fold"/>
</dbReference>
<dbReference type="Proteomes" id="UP001174909">
    <property type="component" value="Unassembled WGS sequence"/>
</dbReference>
<dbReference type="InterPro" id="IPR003961">
    <property type="entry name" value="FN3_dom"/>
</dbReference>